<proteinExistence type="predicted"/>
<evidence type="ECO:0000256" key="3">
    <source>
        <dbReference type="ARBA" id="ARBA00023012"/>
    </source>
</evidence>
<dbReference type="Proteomes" id="UP000564644">
    <property type="component" value="Unassembled WGS sequence"/>
</dbReference>
<evidence type="ECO:0000256" key="8">
    <source>
        <dbReference type="PROSITE-ProRule" id="PRU01091"/>
    </source>
</evidence>
<dbReference type="InterPro" id="IPR036388">
    <property type="entry name" value="WH-like_DNA-bd_sf"/>
</dbReference>
<dbReference type="PANTHER" id="PTHR48111">
    <property type="entry name" value="REGULATOR OF RPOS"/>
    <property type="match status" value="1"/>
</dbReference>
<feature type="domain" description="OmpR/PhoB-type" evidence="10">
    <location>
        <begin position="135"/>
        <end position="234"/>
    </location>
</feature>
<name>A0A7X0SNS0_9BACL</name>
<dbReference type="CDD" id="cd00383">
    <property type="entry name" value="trans_reg_C"/>
    <property type="match status" value="1"/>
</dbReference>
<dbReference type="SUPFAM" id="SSF52172">
    <property type="entry name" value="CheY-like"/>
    <property type="match status" value="1"/>
</dbReference>
<comment type="subcellular location">
    <subcellularLocation>
        <location evidence="1">Cytoplasm</location>
    </subcellularLocation>
</comment>
<protein>
    <submittedName>
        <fullName evidence="11">Response regulator transcription factor</fullName>
    </submittedName>
</protein>
<dbReference type="InterPro" id="IPR016032">
    <property type="entry name" value="Sig_transdc_resp-reg_C-effctor"/>
</dbReference>
<keyword evidence="5 8" id="KW-0238">DNA-binding</keyword>
<evidence type="ECO:0000313" key="11">
    <source>
        <dbReference type="EMBL" id="MBB6733382.1"/>
    </source>
</evidence>
<comment type="caution">
    <text evidence="11">The sequence shown here is derived from an EMBL/GenBank/DDBJ whole genome shotgun (WGS) entry which is preliminary data.</text>
</comment>
<dbReference type="AlphaFoldDB" id="A0A7X0SNS0"/>
<dbReference type="InterPro" id="IPR039420">
    <property type="entry name" value="WalR-like"/>
</dbReference>
<dbReference type="PROSITE" id="PS50110">
    <property type="entry name" value="RESPONSE_REGULATORY"/>
    <property type="match status" value="1"/>
</dbReference>
<evidence type="ECO:0000313" key="12">
    <source>
        <dbReference type="Proteomes" id="UP000564644"/>
    </source>
</evidence>
<dbReference type="GO" id="GO:0006355">
    <property type="term" value="P:regulation of DNA-templated transcription"/>
    <property type="evidence" value="ECO:0007669"/>
    <property type="project" value="InterPro"/>
</dbReference>
<evidence type="ECO:0000256" key="7">
    <source>
        <dbReference type="PROSITE-ProRule" id="PRU00169"/>
    </source>
</evidence>
<dbReference type="SMART" id="SM00862">
    <property type="entry name" value="Trans_reg_C"/>
    <property type="match status" value="1"/>
</dbReference>
<sequence>MAERILIIEDDSVISEVQKDFLTASGYEVEVAADGKSGLAKALEEPFHLVLLDLMLPGVDGYEICRAIRAEKDIPILMVTARSEELDKIRGLGLGADDYIVKPFGVGELVARVRAHLARYERLTAGARESGLPSREQIRAGRLRIDSVSRQVYVGDKETPMTAKEFDLLVFLAKHPGRVFRKEELFEKIWGFDALGEPATLTVHISRLREKIERDPSKPRHIETIWGIGYRFHP</sequence>
<keyword evidence="3" id="KW-0902">Two-component regulatory system</keyword>
<dbReference type="FunFam" id="3.40.50.2300:FF:000001">
    <property type="entry name" value="DNA-binding response regulator PhoB"/>
    <property type="match status" value="1"/>
</dbReference>
<dbReference type="RefSeq" id="WP_185131046.1">
    <property type="nucleotide sequence ID" value="NZ_JACJVO010000026.1"/>
</dbReference>
<dbReference type="EMBL" id="JACJVO010000026">
    <property type="protein sequence ID" value="MBB6733382.1"/>
    <property type="molecule type" value="Genomic_DNA"/>
</dbReference>
<feature type="DNA-binding region" description="OmpR/PhoB-type" evidence="8">
    <location>
        <begin position="135"/>
        <end position="234"/>
    </location>
</feature>
<dbReference type="GO" id="GO:0000156">
    <property type="term" value="F:phosphorelay response regulator activity"/>
    <property type="evidence" value="ECO:0007669"/>
    <property type="project" value="TreeGrafter"/>
</dbReference>
<dbReference type="InterPro" id="IPR011006">
    <property type="entry name" value="CheY-like_superfamily"/>
</dbReference>
<dbReference type="CDD" id="cd17574">
    <property type="entry name" value="REC_OmpR"/>
    <property type="match status" value="1"/>
</dbReference>
<evidence type="ECO:0000259" key="9">
    <source>
        <dbReference type="PROSITE" id="PS50110"/>
    </source>
</evidence>
<keyword evidence="4" id="KW-0805">Transcription regulation</keyword>
<dbReference type="Gene3D" id="1.10.10.10">
    <property type="entry name" value="Winged helix-like DNA-binding domain superfamily/Winged helix DNA-binding domain"/>
    <property type="match status" value="1"/>
</dbReference>
<dbReference type="SUPFAM" id="SSF46894">
    <property type="entry name" value="C-terminal effector domain of the bipartite response regulators"/>
    <property type="match status" value="1"/>
</dbReference>
<dbReference type="Pfam" id="PF00486">
    <property type="entry name" value="Trans_reg_C"/>
    <property type="match status" value="1"/>
</dbReference>
<dbReference type="PROSITE" id="PS51755">
    <property type="entry name" value="OMPR_PHOB"/>
    <property type="match status" value="1"/>
</dbReference>
<dbReference type="InterPro" id="IPR001789">
    <property type="entry name" value="Sig_transdc_resp-reg_receiver"/>
</dbReference>
<evidence type="ECO:0000256" key="5">
    <source>
        <dbReference type="ARBA" id="ARBA00023125"/>
    </source>
</evidence>
<dbReference type="GO" id="GO:0032993">
    <property type="term" value="C:protein-DNA complex"/>
    <property type="evidence" value="ECO:0007669"/>
    <property type="project" value="TreeGrafter"/>
</dbReference>
<evidence type="ECO:0000256" key="4">
    <source>
        <dbReference type="ARBA" id="ARBA00023015"/>
    </source>
</evidence>
<keyword evidence="2 7" id="KW-0597">Phosphoprotein</keyword>
<reference evidence="11 12" key="1">
    <citation type="submission" date="2020-08" db="EMBL/GenBank/DDBJ databases">
        <title>Cohnella phylogeny.</title>
        <authorList>
            <person name="Dunlap C."/>
        </authorList>
    </citation>
    <scope>NUCLEOTIDE SEQUENCE [LARGE SCALE GENOMIC DNA]</scope>
    <source>
        <strain evidence="11 12">CBP 2801</strain>
    </source>
</reference>
<accession>A0A7X0SNS0</accession>
<organism evidence="11 12">
    <name type="scientific">Cohnella zeiphila</name>
    <dbReference type="NCBI Taxonomy" id="2761120"/>
    <lineage>
        <taxon>Bacteria</taxon>
        <taxon>Bacillati</taxon>
        <taxon>Bacillota</taxon>
        <taxon>Bacilli</taxon>
        <taxon>Bacillales</taxon>
        <taxon>Paenibacillaceae</taxon>
        <taxon>Cohnella</taxon>
    </lineage>
</organism>
<keyword evidence="6" id="KW-0804">Transcription</keyword>
<feature type="modified residue" description="4-aspartylphosphate" evidence="7">
    <location>
        <position position="53"/>
    </location>
</feature>
<evidence type="ECO:0000256" key="6">
    <source>
        <dbReference type="ARBA" id="ARBA00023163"/>
    </source>
</evidence>
<dbReference type="Gene3D" id="6.10.250.690">
    <property type="match status" value="1"/>
</dbReference>
<dbReference type="PANTHER" id="PTHR48111:SF26">
    <property type="entry name" value="STAGE 0 SPORULATION PROTEIN A HOMOLOG"/>
    <property type="match status" value="1"/>
</dbReference>
<gene>
    <name evidence="11" type="ORF">H7C18_20875</name>
</gene>
<feature type="domain" description="Response regulatory" evidence="9">
    <location>
        <begin position="4"/>
        <end position="117"/>
    </location>
</feature>
<dbReference type="Pfam" id="PF00072">
    <property type="entry name" value="Response_reg"/>
    <property type="match status" value="1"/>
</dbReference>
<dbReference type="GO" id="GO:0005829">
    <property type="term" value="C:cytosol"/>
    <property type="evidence" value="ECO:0007669"/>
    <property type="project" value="TreeGrafter"/>
</dbReference>
<dbReference type="SMART" id="SM00448">
    <property type="entry name" value="REC"/>
    <property type="match status" value="1"/>
</dbReference>
<evidence type="ECO:0000256" key="2">
    <source>
        <dbReference type="ARBA" id="ARBA00022553"/>
    </source>
</evidence>
<keyword evidence="12" id="KW-1185">Reference proteome</keyword>
<dbReference type="InterPro" id="IPR001867">
    <property type="entry name" value="OmpR/PhoB-type_DNA-bd"/>
</dbReference>
<dbReference type="FunFam" id="1.10.10.10:FF:000018">
    <property type="entry name" value="DNA-binding response regulator ResD"/>
    <property type="match status" value="1"/>
</dbReference>
<dbReference type="Gene3D" id="3.40.50.2300">
    <property type="match status" value="1"/>
</dbReference>
<dbReference type="GO" id="GO:0000976">
    <property type="term" value="F:transcription cis-regulatory region binding"/>
    <property type="evidence" value="ECO:0007669"/>
    <property type="project" value="TreeGrafter"/>
</dbReference>
<evidence type="ECO:0000259" key="10">
    <source>
        <dbReference type="PROSITE" id="PS51755"/>
    </source>
</evidence>
<evidence type="ECO:0000256" key="1">
    <source>
        <dbReference type="ARBA" id="ARBA00004496"/>
    </source>
</evidence>